<accession>A0A1Q8RP69</accession>
<keyword evidence="5" id="KW-0406">Ion transport</keyword>
<feature type="transmembrane region" description="Helical" evidence="8">
    <location>
        <begin position="335"/>
        <end position="356"/>
    </location>
</feature>
<evidence type="ECO:0000256" key="5">
    <source>
        <dbReference type="ARBA" id="ARBA00023065"/>
    </source>
</evidence>
<dbReference type="InterPro" id="IPR038770">
    <property type="entry name" value="Na+/solute_symporter_sf"/>
</dbReference>
<dbReference type="Pfam" id="PF00999">
    <property type="entry name" value="Na_H_Exchanger"/>
    <property type="match status" value="1"/>
</dbReference>
<feature type="transmembrane region" description="Helical" evidence="8">
    <location>
        <begin position="213"/>
        <end position="237"/>
    </location>
</feature>
<feature type="transmembrane region" description="Helical" evidence="8">
    <location>
        <begin position="243"/>
        <end position="263"/>
    </location>
</feature>
<dbReference type="InterPro" id="IPR006153">
    <property type="entry name" value="Cation/H_exchanger_TM"/>
</dbReference>
<evidence type="ECO:0000256" key="2">
    <source>
        <dbReference type="ARBA" id="ARBA00022448"/>
    </source>
</evidence>
<feature type="transmembrane region" description="Helical" evidence="8">
    <location>
        <begin position="181"/>
        <end position="201"/>
    </location>
</feature>
<dbReference type="AlphaFoldDB" id="A0A1Q8RP69"/>
<evidence type="ECO:0000256" key="1">
    <source>
        <dbReference type="ARBA" id="ARBA00004141"/>
    </source>
</evidence>
<feature type="transmembrane region" description="Helical" evidence="8">
    <location>
        <begin position="76"/>
        <end position="94"/>
    </location>
</feature>
<dbReference type="Proteomes" id="UP000186583">
    <property type="component" value="Unassembled WGS sequence"/>
</dbReference>
<feature type="transmembrane region" description="Helical" evidence="8">
    <location>
        <begin position="139"/>
        <end position="161"/>
    </location>
</feature>
<evidence type="ECO:0000256" key="3">
    <source>
        <dbReference type="ARBA" id="ARBA00022692"/>
    </source>
</evidence>
<feature type="transmembrane region" description="Helical" evidence="8">
    <location>
        <begin position="363"/>
        <end position="384"/>
    </location>
</feature>
<evidence type="ECO:0000256" key="7">
    <source>
        <dbReference type="SAM" id="MobiDB-lite"/>
    </source>
</evidence>
<feature type="region of interest" description="Disordered" evidence="7">
    <location>
        <begin position="15"/>
        <end position="37"/>
    </location>
</feature>
<evidence type="ECO:0000313" key="11">
    <source>
        <dbReference type="Proteomes" id="UP000186583"/>
    </source>
</evidence>
<keyword evidence="3 8" id="KW-0812">Transmembrane</keyword>
<evidence type="ECO:0000313" key="10">
    <source>
        <dbReference type="EMBL" id="OLN86117.1"/>
    </source>
</evidence>
<protein>
    <submittedName>
        <fullName evidence="10">K(+)/H(+) antiporter 1-like protein 1</fullName>
    </submittedName>
</protein>
<dbReference type="GO" id="GO:0016020">
    <property type="term" value="C:membrane"/>
    <property type="evidence" value="ECO:0007669"/>
    <property type="project" value="UniProtKB-SubCell"/>
</dbReference>
<gene>
    <name evidence="10" type="ORF">CCHL11_05182</name>
</gene>
<evidence type="ECO:0000259" key="9">
    <source>
        <dbReference type="Pfam" id="PF00999"/>
    </source>
</evidence>
<evidence type="ECO:0000256" key="4">
    <source>
        <dbReference type="ARBA" id="ARBA00022989"/>
    </source>
</evidence>
<feature type="transmembrane region" description="Helical" evidence="8">
    <location>
        <begin position="429"/>
        <end position="449"/>
    </location>
</feature>
<sequence length="866" mass="92660">MSSITSVLSATLTSSAVPTSTGGNRAPSQGGVIEGANPSKYNPKDPITIFIIQAGLIIIVCHLLHWPLSKIRQPRVIAEVIGGIVLGPSVMGRIPGFRAAIFPTESIPNLTLVANLGLVLYLFLIGLETDVRFLVSNWRVATSVAFAGLALPFALGCALAWGLYHQFSGDEGVSHIDFSIYMLFIGVAIAITAFPVLCRILTELKLLDTNVGVIVLSAGVANDVVGWILLALCVALANAGNGLSALWILLACVGYMVFLMYAVRPALIWLLRRSGSIEHGPSQSMIALILLIALASAFFTGIIGVHAIFGGFMVGLILPRENGFAIKVTEKLEDLIGALFLPLYFTLSGLNTNLGLLDSGIAWGYVFAVTFTALFTKIIGASIAARLNGLVWRESFAIGALMSCKGLVELIVLNIGLQARILSTRTFTIFVVMALLTTFTTTPLTSALYPPWYQKKLESWKRGEIDWDSGEPLAGHNSADDIDSAKHVNNRVRRLLVYLRLDSMPAMLNLVSLFGKQSTTDQQSTSNDEKGGFQSEVATVGPSQKNAQAVRAHGLRLLHLTDRDSSVMTVSQVAEFSQNDPVVNIFRTAGEFLRVAVSGEVSIMPEGRFAEALLSKSSNISSDLLLLPWSESGTLVDSQLPPADGINNKLASAYTGFAKSVLASSEHNVGIFLSKASVSTSDSASLERAKLHRAYSFSDIHHDIPSIPVTNKSHHIFMPYFGGNDDKLALALVLQLCEKSNATATVVYFASSSEGESQDGDYFGFISSHPPAAVAPRVKFETSSASNPVEVALGQAKASIRADSRDTTWHNLIVLGRRVTAKPVDGKMSVKVPEETRECLGLTAGVFIASGVKADLLVVQAKVGNA</sequence>
<dbReference type="Gene3D" id="1.20.1530.20">
    <property type="match status" value="1"/>
</dbReference>
<organism evidence="10 11">
    <name type="scientific">Colletotrichum chlorophyti</name>
    <dbReference type="NCBI Taxonomy" id="708187"/>
    <lineage>
        <taxon>Eukaryota</taxon>
        <taxon>Fungi</taxon>
        <taxon>Dikarya</taxon>
        <taxon>Ascomycota</taxon>
        <taxon>Pezizomycotina</taxon>
        <taxon>Sordariomycetes</taxon>
        <taxon>Hypocreomycetidae</taxon>
        <taxon>Glomerellales</taxon>
        <taxon>Glomerellaceae</taxon>
        <taxon>Colletotrichum</taxon>
    </lineage>
</organism>
<feature type="transmembrane region" description="Helical" evidence="8">
    <location>
        <begin position="396"/>
        <end position="417"/>
    </location>
</feature>
<dbReference type="PANTHER" id="PTHR32468">
    <property type="entry name" value="CATION/H + ANTIPORTER"/>
    <property type="match status" value="1"/>
</dbReference>
<dbReference type="OrthoDB" id="2687058at2759"/>
<dbReference type="STRING" id="708187.A0A1Q8RP69"/>
<keyword evidence="2" id="KW-0813">Transport</keyword>
<keyword evidence="4 8" id="KW-1133">Transmembrane helix</keyword>
<feature type="transmembrane region" description="Helical" evidence="8">
    <location>
        <begin position="47"/>
        <end position="64"/>
    </location>
</feature>
<feature type="transmembrane region" description="Helical" evidence="8">
    <location>
        <begin position="106"/>
        <end position="127"/>
    </location>
</feature>
<dbReference type="EMBL" id="MPGH01000135">
    <property type="protein sequence ID" value="OLN86117.1"/>
    <property type="molecule type" value="Genomic_DNA"/>
</dbReference>
<evidence type="ECO:0000256" key="6">
    <source>
        <dbReference type="ARBA" id="ARBA00023136"/>
    </source>
</evidence>
<evidence type="ECO:0000256" key="8">
    <source>
        <dbReference type="SAM" id="Phobius"/>
    </source>
</evidence>
<feature type="domain" description="Cation/H+ exchanger transmembrane" evidence="9">
    <location>
        <begin position="59"/>
        <end position="444"/>
    </location>
</feature>
<comment type="caution">
    <text evidence="10">The sequence shown here is derived from an EMBL/GenBank/DDBJ whole genome shotgun (WGS) entry which is preliminary data.</text>
</comment>
<keyword evidence="11" id="KW-1185">Reference proteome</keyword>
<name>A0A1Q8RP69_9PEZI</name>
<feature type="transmembrane region" description="Helical" evidence="8">
    <location>
        <begin position="284"/>
        <end position="315"/>
    </location>
</feature>
<proteinExistence type="predicted"/>
<dbReference type="GO" id="GO:0015297">
    <property type="term" value="F:antiporter activity"/>
    <property type="evidence" value="ECO:0007669"/>
    <property type="project" value="InterPro"/>
</dbReference>
<dbReference type="GO" id="GO:1902600">
    <property type="term" value="P:proton transmembrane transport"/>
    <property type="evidence" value="ECO:0007669"/>
    <property type="project" value="InterPro"/>
</dbReference>
<keyword evidence="6 8" id="KW-0472">Membrane</keyword>
<feature type="compositionally biased region" description="Polar residues" evidence="7">
    <location>
        <begin position="18"/>
        <end position="27"/>
    </location>
</feature>
<dbReference type="PANTHER" id="PTHR32468:SF0">
    <property type="entry name" value="K(+)_H(+) ANTIPORTER 1"/>
    <property type="match status" value="1"/>
</dbReference>
<dbReference type="InterPro" id="IPR050794">
    <property type="entry name" value="CPA2_transporter"/>
</dbReference>
<comment type="subcellular location">
    <subcellularLocation>
        <location evidence="1">Membrane</location>
        <topology evidence="1">Multi-pass membrane protein</topology>
    </subcellularLocation>
</comment>
<reference evidence="10 11" key="1">
    <citation type="submission" date="2016-11" db="EMBL/GenBank/DDBJ databases">
        <title>Draft Genome Assembly of Colletotrichum chlorophyti a pathogen of herbaceous plants.</title>
        <authorList>
            <person name="Gan P."/>
            <person name="Narusaka M."/>
            <person name="Tsushima A."/>
            <person name="Narusaka Y."/>
            <person name="Takano Y."/>
            <person name="Shirasu K."/>
        </authorList>
    </citation>
    <scope>NUCLEOTIDE SEQUENCE [LARGE SCALE GENOMIC DNA]</scope>
    <source>
        <strain evidence="10 11">NTL11</strain>
    </source>
</reference>